<dbReference type="EMBL" id="CP074132">
    <property type="protein sequence ID" value="QUX32007.1"/>
    <property type="molecule type" value="Genomic_DNA"/>
</dbReference>
<sequence length="57" mass="5582">MHSHEEGDGPGGTGGRLTDTARGAAGEVASTAGDRARSPAGEARTEAGAAKDEMRGS</sequence>
<evidence type="ECO:0000313" key="3">
    <source>
        <dbReference type="Proteomes" id="UP000678016"/>
    </source>
</evidence>
<dbReference type="RefSeq" id="WP_212644648.1">
    <property type="nucleotide sequence ID" value="NZ_CP074132.1"/>
</dbReference>
<organism evidence="2 3">
    <name type="scientific">Nocardiopsis akebiae</name>
    <dbReference type="NCBI Taxonomy" id="2831968"/>
    <lineage>
        <taxon>Bacteria</taxon>
        <taxon>Bacillati</taxon>
        <taxon>Actinomycetota</taxon>
        <taxon>Actinomycetes</taxon>
        <taxon>Streptosporangiales</taxon>
        <taxon>Nocardiopsidaceae</taxon>
        <taxon>Nocardiopsis</taxon>
    </lineage>
</organism>
<proteinExistence type="predicted"/>
<accession>A0ABX8CDC4</accession>
<evidence type="ECO:0000313" key="2">
    <source>
        <dbReference type="EMBL" id="QUX32007.1"/>
    </source>
</evidence>
<dbReference type="Proteomes" id="UP000678016">
    <property type="component" value="Chromosome"/>
</dbReference>
<feature type="region of interest" description="Disordered" evidence="1">
    <location>
        <begin position="1"/>
        <end position="57"/>
    </location>
</feature>
<reference evidence="3" key="1">
    <citation type="submission" date="2021-05" db="EMBL/GenBank/DDBJ databases">
        <title>Direct Submission.</title>
        <authorList>
            <person name="Li K."/>
            <person name="Gao J."/>
        </authorList>
    </citation>
    <scope>NUCLEOTIDE SEQUENCE [LARGE SCALE GENOMIC DNA]</scope>
    <source>
        <strain evidence="3">HDS12</strain>
    </source>
</reference>
<name>A0ABX8CDC4_9ACTN</name>
<feature type="compositionally biased region" description="Basic and acidic residues" evidence="1">
    <location>
        <begin position="43"/>
        <end position="57"/>
    </location>
</feature>
<evidence type="ECO:0008006" key="4">
    <source>
        <dbReference type="Google" id="ProtNLM"/>
    </source>
</evidence>
<protein>
    <recommendedName>
        <fullName evidence="4">CsbD family protein</fullName>
    </recommendedName>
</protein>
<keyword evidence="3" id="KW-1185">Reference proteome</keyword>
<gene>
    <name evidence="2" type="ORF">KGD83_04075</name>
</gene>
<evidence type="ECO:0000256" key="1">
    <source>
        <dbReference type="SAM" id="MobiDB-lite"/>
    </source>
</evidence>